<evidence type="ECO:0000313" key="4">
    <source>
        <dbReference type="EMBL" id="NHO63934.1"/>
    </source>
</evidence>
<dbReference type="GO" id="GO:0042597">
    <property type="term" value="C:periplasmic space"/>
    <property type="evidence" value="ECO:0007669"/>
    <property type="project" value="InterPro"/>
</dbReference>
<gene>
    <name evidence="4" type="ORF">G8770_00025</name>
</gene>
<evidence type="ECO:0000313" key="5">
    <source>
        <dbReference type="Proteomes" id="UP000787472"/>
    </source>
</evidence>
<sequence length="344" mass="38968">MTILSGLVSVSVHAGCGSSLWQEVDLSSVLEKQATLKEELLVQAEQALKRQPSPVSSLRSAGVEDKNDPYFIASRAALQDSDSAVILALSYVAFNRKEFHEMAKFILLKWSEVNIPTGNPIDETRLDGLVWAFAIICEELNADEVDKISEYFEAMYQAKKKWKFGPKTALNNHKTHQLKMQMLIARALGNVDGFRSASESAAEHVQINIDASTGESIDYIQRDALYYHVYDLEAWLDIALISECCDQQVKSAYWYVVDKLQRHETGDEFKNSTAAIDENRAAAGFHYAKVQKFEIKRMARSTLAYIALERDVTIPQEMVRIARENLDRRLLFHKVRALLEEDLS</sequence>
<dbReference type="InterPro" id="IPR008929">
    <property type="entry name" value="Chondroitin_lyas"/>
</dbReference>
<dbReference type="Pfam" id="PF05426">
    <property type="entry name" value="Alginate_lyase"/>
    <property type="match status" value="1"/>
</dbReference>
<dbReference type="AlphaFoldDB" id="A0A9E5JRD0"/>
<name>A0A9E5JRD0_9GAMM</name>
<keyword evidence="5" id="KW-1185">Reference proteome</keyword>
<comment type="caution">
    <text evidence="4">The sequence shown here is derived from an EMBL/GenBank/DDBJ whole genome shotgun (WGS) entry which is preliminary data.</text>
</comment>
<dbReference type="InterPro" id="IPR008397">
    <property type="entry name" value="Alginate_lyase_dom"/>
</dbReference>
<dbReference type="RefSeq" id="WP_167180460.1">
    <property type="nucleotide sequence ID" value="NZ_JAAONZ010000001.1"/>
</dbReference>
<evidence type="ECO:0000259" key="3">
    <source>
        <dbReference type="Pfam" id="PF05426"/>
    </source>
</evidence>
<dbReference type="SUPFAM" id="SSF48230">
    <property type="entry name" value="Chondroitin AC/alginate lyase"/>
    <property type="match status" value="1"/>
</dbReference>
<organism evidence="4 5">
    <name type="scientific">Pseudomaricurvus hydrocarbonicus</name>
    <dbReference type="NCBI Taxonomy" id="1470433"/>
    <lineage>
        <taxon>Bacteria</taxon>
        <taxon>Pseudomonadati</taxon>
        <taxon>Pseudomonadota</taxon>
        <taxon>Gammaproteobacteria</taxon>
        <taxon>Cellvibrionales</taxon>
        <taxon>Cellvibrionaceae</taxon>
        <taxon>Pseudomaricurvus</taxon>
    </lineage>
</organism>
<dbReference type="EMBL" id="JAAONZ010000001">
    <property type="protein sequence ID" value="NHO63934.1"/>
    <property type="molecule type" value="Genomic_DNA"/>
</dbReference>
<dbReference type="Gene3D" id="1.50.10.100">
    <property type="entry name" value="Chondroitin AC/alginate lyase"/>
    <property type="match status" value="1"/>
</dbReference>
<feature type="domain" description="Alginate lyase" evidence="3">
    <location>
        <begin position="57"/>
        <end position="243"/>
    </location>
</feature>
<proteinExistence type="predicted"/>
<accession>A0A9E5JRD0</accession>
<keyword evidence="2" id="KW-0456">Lyase</keyword>
<keyword evidence="1" id="KW-0732">Signal</keyword>
<protein>
    <recommendedName>
        <fullName evidence="3">Alginate lyase domain-containing protein</fullName>
    </recommendedName>
</protein>
<dbReference type="GO" id="GO:0016829">
    <property type="term" value="F:lyase activity"/>
    <property type="evidence" value="ECO:0007669"/>
    <property type="project" value="UniProtKB-KW"/>
</dbReference>
<reference evidence="4" key="1">
    <citation type="submission" date="2020-03" db="EMBL/GenBank/DDBJ databases">
        <authorList>
            <person name="Guo F."/>
        </authorList>
    </citation>
    <scope>NUCLEOTIDE SEQUENCE</scope>
    <source>
        <strain evidence="4">JCM 30134</strain>
    </source>
</reference>
<evidence type="ECO:0000256" key="1">
    <source>
        <dbReference type="ARBA" id="ARBA00022729"/>
    </source>
</evidence>
<evidence type="ECO:0000256" key="2">
    <source>
        <dbReference type="ARBA" id="ARBA00023239"/>
    </source>
</evidence>
<dbReference type="Proteomes" id="UP000787472">
    <property type="component" value="Unassembled WGS sequence"/>
</dbReference>